<comment type="caution">
    <text evidence="1">The sequence shown here is derived from an EMBL/GenBank/DDBJ whole genome shotgun (WGS) entry which is preliminary data.</text>
</comment>
<dbReference type="Proteomes" id="UP000003288">
    <property type="component" value="Unassembled WGS sequence"/>
</dbReference>
<evidence type="ECO:0000313" key="2">
    <source>
        <dbReference type="Proteomes" id="UP000003288"/>
    </source>
</evidence>
<reference evidence="1 2" key="1">
    <citation type="journal article" date="2011" name="Stand. Genomic Sci.">
        <title>Draft genome sequence of Caminibacter mediatlanticus strain TB-2, an epsilonproteobacterium isolated from a deep-sea hydrothermal vent.</title>
        <authorList>
            <person name="Giovannelli D."/>
            <person name="Ferriera S."/>
            <person name="Johnson J."/>
            <person name="Kravitz S."/>
            <person name="Perez-Rodriguez I."/>
            <person name="Ricci J."/>
            <person name="O'Brien C."/>
            <person name="Voordeckers J.W."/>
            <person name="Bini E."/>
            <person name="Vetriani C."/>
        </authorList>
    </citation>
    <scope>NUCLEOTIDE SEQUENCE [LARGE SCALE GENOMIC DNA]</scope>
    <source>
        <strain evidence="1 2">TB-2</strain>
    </source>
</reference>
<gene>
    <name evidence="1" type="ORF">CMTB2_04797</name>
</gene>
<accession>A0AAI9AHG7</accession>
<dbReference type="EMBL" id="ABCJ01000004">
    <property type="protein sequence ID" value="EDM23574.1"/>
    <property type="molecule type" value="Genomic_DNA"/>
</dbReference>
<proteinExistence type="predicted"/>
<sequence>MSKIVSPQELAEKFSHIKDSYVLEIATGKTWAIVKLDEPQYEGMYQLIEPVRFEDNMEKIAKGLKSFFEKLKKEMGIEE</sequence>
<protein>
    <submittedName>
        <fullName evidence="1">Uncharacterized protein</fullName>
    </submittedName>
</protein>
<name>A0AAI9AHG7_9BACT</name>
<dbReference type="AlphaFoldDB" id="A0AAI9AHG7"/>
<organism evidence="1 2">
    <name type="scientific">Caminibacter mediatlanticus TB-2</name>
    <dbReference type="NCBI Taxonomy" id="391592"/>
    <lineage>
        <taxon>Bacteria</taxon>
        <taxon>Pseudomonadati</taxon>
        <taxon>Campylobacterota</taxon>
        <taxon>Epsilonproteobacteria</taxon>
        <taxon>Nautiliales</taxon>
        <taxon>Nautiliaceae</taxon>
        <taxon>Caminibacter</taxon>
    </lineage>
</organism>
<dbReference type="RefSeq" id="WP_007474454.1">
    <property type="nucleotide sequence ID" value="NZ_ABCJ01000004.1"/>
</dbReference>
<evidence type="ECO:0000313" key="1">
    <source>
        <dbReference type="EMBL" id="EDM23574.1"/>
    </source>
</evidence>